<evidence type="ECO:0000313" key="3">
    <source>
        <dbReference type="EMBL" id="KAA8912252.1"/>
    </source>
</evidence>
<proteinExistence type="predicted"/>
<dbReference type="Pfam" id="PF12400">
    <property type="entry name" value="STIMATE"/>
    <property type="match status" value="1"/>
</dbReference>
<dbReference type="PANTHER" id="PTHR31735">
    <property type="entry name" value="VACUOLAR MEMBRANE PROTEIN YPL162C"/>
    <property type="match status" value="1"/>
</dbReference>
<dbReference type="AlphaFoldDB" id="A0A642V8K9"/>
<keyword evidence="2" id="KW-0472">Membrane</keyword>
<organism evidence="3 4">
    <name type="scientific">Trichomonascus ciferrii</name>
    <dbReference type="NCBI Taxonomy" id="44093"/>
    <lineage>
        <taxon>Eukaryota</taxon>
        <taxon>Fungi</taxon>
        <taxon>Dikarya</taxon>
        <taxon>Ascomycota</taxon>
        <taxon>Saccharomycotina</taxon>
        <taxon>Dipodascomycetes</taxon>
        <taxon>Dipodascales</taxon>
        <taxon>Trichomonascaceae</taxon>
        <taxon>Trichomonascus</taxon>
        <taxon>Trichomonascus ciferrii complex</taxon>
    </lineage>
</organism>
<feature type="transmembrane region" description="Helical" evidence="2">
    <location>
        <begin position="93"/>
        <end position="115"/>
    </location>
</feature>
<dbReference type="Proteomes" id="UP000761534">
    <property type="component" value="Unassembled WGS sequence"/>
</dbReference>
<evidence type="ECO:0000313" key="4">
    <source>
        <dbReference type="Proteomes" id="UP000761534"/>
    </source>
</evidence>
<keyword evidence="4" id="KW-1185">Reference proteome</keyword>
<gene>
    <name evidence="3" type="ORF">TRICI_003532</name>
</gene>
<dbReference type="VEuPathDB" id="FungiDB:TRICI_003532"/>
<feature type="compositionally biased region" description="Basic and acidic residues" evidence="1">
    <location>
        <begin position="260"/>
        <end position="269"/>
    </location>
</feature>
<evidence type="ECO:0008006" key="5">
    <source>
        <dbReference type="Google" id="ProtNLM"/>
    </source>
</evidence>
<comment type="caution">
    <text evidence="3">The sequence shown here is derived from an EMBL/GenBank/DDBJ whole genome shotgun (WGS) entry which is preliminary data.</text>
</comment>
<feature type="transmembrane region" description="Helical" evidence="2">
    <location>
        <begin position="145"/>
        <end position="166"/>
    </location>
</feature>
<dbReference type="InterPro" id="IPR022127">
    <property type="entry name" value="STIMATE/YPL162C"/>
</dbReference>
<dbReference type="PANTHER" id="PTHR31735:SF1">
    <property type="entry name" value="VACUOLAR MEMBRANE PROTEIN YPL162C"/>
    <property type="match status" value="1"/>
</dbReference>
<feature type="compositionally biased region" description="Polar residues" evidence="1">
    <location>
        <begin position="242"/>
        <end position="252"/>
    </location>
</feature>
<keyword evidence="2" id="KW-1133">Transmembrane helix</keyword>
<keyword evidence="2" id="KW-0812">Transmembrane</keyword>
<dbReference type="OrthoDB" id="431202at2759"/>
<name>A0A642V8K9_9ASCO</name>
<feature type="region of interest" description="Disordered" evidence="1">
    <location>
        <begin position="227"/>
        <end position="286"/>
    </location>
</feature>
<feature type="transmembrane region" description="Helical" evidence="2">
    <location>
        <begin position="186"/>
        <end position="207"/>
    </location>
</feature>
<evidence type="ECO:0000256" key="2">
    <source>
        <dbReference type="SAM" id="Phobius"/>
    </source>
</evidence>
<dbReference type="GO" id="GO:0016020">
    <property type="term" value="C:membrane"/>
    <property type="evidence" value="ECO:0007669"/>
    <property type="project" value="TreeGrafter"/>
</dbReference>
<accession>A0A642V8K9</accession>
<sequence length="286" mass="32908">MWWRLTPLADQQECQLLGPFSLIVQCSMGGLALISLVWKRNREHPPRPWWIWFFDVMKLVVGAAALHMMNLLASILFSSSGSPELDTNPCNWYFLNVLLDTTVGVPVLWFFLYLVHSAAFKMGITEVVSGQYGHPPLWRAFFKQAFLYCVAMVFMKITLALFEWWMPFLDDLGNFLISWTSFDSRVQVAFVMLIFPFVMNTLQYYLIDSIIQSPEYRACKSEDDDEDFERLVRNNPGPGSRSGYSSISNIDSIETPPDTHYSECEDNLKLDPSQTDLAAKSFDDEQ</sequence>
<feature type="transmembrane region" description="Helical" evidence="2">
    <location>
        <begin position="20"/>
        <end position="38"/>
    </location>
</feature>
<dbReference type="EMBL" id="SWFS01000259">
    <property type="protein sequence ID" value="KAA8912252.1"/>
    <property type="molecule type" value="Genomic_DNA"/>
</dbReference>
<protein>
    <recommendedName>
        <fullName evidence="5">Vacuolar membrane protein</fullName>
    </recommendedName>
</protein>
<evidence type="ECO:0000256" key="1">
    <source>
        <dbReference type="SAM" id="MobiDB-lite"/>
    </source>
</evidence>
<reference evidence="3" key="1">
    <citation type="journal article" date="2019" name="G3 (Bethesda)">
        <title>Genome Assemblies of Two Rare Opportunistic Yeast Pathogens: Diutina rugosa (syn. Candida rugosa) and Trichomonascus ciferrii (syn. Candida ciferrii).</title>
        <authorList>
            <person name="Mixao V."/>
            <person name="Saus E."/>
            <person name="Hansen A.P."/>
            <person name="Lass-Florl C."/>
            <person name="Gabaldon T."/>
        </authorList>
    </citation>
    <scope>NUCLEOTIDE SEQUENCE</scope>
    <source>
        <strain evidence="3">CBS 4856</strain>
    </source>
</reference>
<feature type="transmembrane region" description="Helical" evidence="2">
    <location>
        <begin position="50"/>
        <end position="73"/>
    </location>
</feature>